<evidence type="ECO:0000256" key="4">
    <source>
        <dbReference type="SAM" id="MobiDB-lite"/>
    </source>
</evidence>
<comment type="subcellular location">
    <subcellularLocation>
        <location evidence="1">Cell outer membrane</location>
    </subcellularLocation>
</comment>
<dbReference type="PANTHER" id="PTHR47234">
    <property type="match status" value="1"/>
</dbReference>
<comment type="caution">
    <text evidence="6">The sequence shown here is derived from an EMBL/GenBank/DDBJ whole genome shotgun (WGS) entry which is preliminary data.</text>
</comment>
<dbReference type="InterPro" id="IPR037066">
    <property type="entry name" value="Plug_dom_sf"/>
</dbReference>
<dbReference type="PANTHER" id="PTHR47234:SF2">
    <property type="entry name" value="TONB-DEPENDENT RECEPTOR"/>
    <property type="match status" value="1"/>
</dbReference>
<evidence type="ECO:0000313" key="6">
    <source>
        <dbReference type="EMBL" id="NJB96264.1"/>
    </source>
</evidence>
<accession>A0A7X5XVT3</accession>
<protein>
    <recommendedName>
        <fullName evidence="8">TonB-dependent receptor</fullName>
    </recommendedName>
</protein>
<gene>
    <name evidence="6" type="ORF">GGR89_000556</name>
</gene>
<feature type="compositionally biased region" description="Gly residues" evidence="4">
    <location>
        <begin position="671"/>
        <end position="685"/>
    </location>
</feature>
<evidence type="ECO:0000256" key="2">
    <source>
        <dbReference type="ARBA" id="ARBA00023136"/>
    </source>
</evidence>
<dbReference type="RefSeq" id="WP_164542728.1">
    <property type="nucleotide sequence ID" value="NZ_BAAADY010000001.1"/>
</dbReference>
<keyword evidence="2" id="KW-0472">Membrane</keyword>
<reference evidence="6 7" key="1">
    <citation type="submission" date="2020-03" db="EMBL/GenBank/DDBJ databases">
        <title>Genomic Encyclopedia of Type Strains, Phase IV (KMG-IV): sequencing the most valuable type-strain genomes for metagenomic binning, comparative biology and taxonomic classification.</title>
        <authorList>
            <person name="Goeker M."/>
        </authorList>
    </citation>
    <scope>NUCLEOTIDE SEQUENCE [LARGE SCALE GENOMIC DNA]</scope>
    <source>
        <strain evidence="6 7">DSM 7225</strain>
    </source>
</reference>
<keyword evidence="3" id="KW-0998">Cell outer membrane</keyword>
<feature type="signal peptide" evidence="5">
    <location>
        <begin position="1"/>
        <end position="22"/>
    </location>
</feature>
<evidence type="ECO:0000313" key="7">
    <source>
        <dbReference type="Proteomes" id="UP000531251"/>
    </source>
</evidence>
<dbReference type="Proteomes" id="UP000531251">
    <property type="component" value="Unassembled WGS sequence"/>
</dbReference>
<dbReference type="Gene3D" id="2.40.170.20">
    <property type="entry name" value="TonB-dependent receptor, beta-barrel domain"/>
    <property type="match status" value="1"/>
</dbReference>
<feature type="region of interest" description="Disordered" evidence="4">
    <location>
        <begin position="23"/>
        <end position="47"/>
    </location>
</feature>
<dbReference type="SUPFAM" id="SSF56935">
    <property type="entry name" value="Porins"/>
    <property type="match status" value="1"/>
</dbReference>
<name>A0A7X5XVT3_9SPHN</name>
<evidence type="ECO:0008006" key="8">
    <source>
        <dbReference type="Google" id="ProtNLM"/>
    </source>
</evidence>
<keyword evidence="7" id="KW-1185">Reference proteome</keyword>
<dbReference type="EMBL" id="JAATJB010000001">
    <property type="protein sequence ID" value="NJB96264.1"/>
    <property type="molecule type" value="Genomic_DNA"/>
</dbReference>
<evidence type="ECO:0000256" key="5">
    <source>
        <dbReference type="SAM" id="SignalP"/>
    </source>
</evidence>
<dbReference type="AlphaFoldDB" id="A0A7X5XVT3"/>
<keyword evidence="5" id="KW-0732">Signal</keyword>
<dbReference type="InterPro" id="IPR036942">
    <property type="entry name" value="Beta-barrel_TonB_sf"/>
</dbReference>
<evidence type="ECO:0000256" key="1">
    <source>
        <dbReference type="ARBA" id="ARBA00004442"/>
    </source>
</evidence>
<dbReference type="GO" id="GO:0009279">
    <property type="term" value="C:cell outer membrane"/>
    <property type="evidence" value="ECO:0007669"/>
    <property type="project" value="UniProtKB-SubCell"/>
</dbReference>
<organism evidence="6 7">
    <name type="scientific">Sphingomonas trueperi</name>
    <dbReference type="NCBI Taxonomy" id="53317"/>
    <lineage>
        <taxon>Bacteria</taxon>
        <taxon>Pseudomonadati</taxon>
        <taxon>Pseudomonadota</taxon>
        <taxon>Alphaproteobacteria</taxon>
        <taxon>Sphingomonadales</taxon>
        <taxon>Sphingomonadaceae</taxon>
        <taxon>Sphingomonas</taxon>
    </lineage>
</organism>
<dbReference type="Gene3D" id="2.170.130.10">
    <property type="entry name" value="TonB-dependent receptor, plug domain"/>
    <property type="match status" value="1"/>
</dbReference>
<feature type="region of interest" description="Disordered" evidence="4">
    <location>
        <begin position="644"/>
        <end position="685"/>
    </location>
</feature>
<proteinExistence type="predicted"/>
<feature type="chain" id="PRO_5030510254" description="TonB-dependent receptor" evidence="5">
    <location>
        <begin position="23"/>
        <end position="856"/>
    </location>
</feature>
<evidence type="ECO:0000256" key="3">
    <source>
        <dbReference type="ARBA" id="ARBA00023237"/>
    </source>
</evidence>
<sequence length="856" mass="91263">MKRLGTTLAGLLAGVSPLAAQAQTTTPMQQAGGRPAQTQPAAPVQEDPYTDEIVVTASEPRGAVKGDIPPEIQLNQADIRAYAVSSVADLLNELAPQTGSARGSGRPVVLLNGRRISSFAEIRDLPTEAIERVDILPEEVALKFGYSADQRVVNFVLRERFRALTTELEGGVPTEGGNSTQEVQADILKINRDRRVNLDVKYQGTSALLESERNVQATFNDGSGVNQAPYRTLVAPSQDLTVNGSYARNLSEKVGATVNGTLEVQQSEALRGLALSQSAAPLALTAEPSPLTASSRTITSHFGTTLNGDELPWSNSWSWSLTGNYDRVESKTITDRGFDSLGAARPADRGNSTSNTGTVDALLRGPLFKLPAGDVSTSLRIGGSLSGFDSTAFRNGLTTDASLSRNIGSSQLNIDLPIASRRRDVLQPLGDLTINGNVAVQHLSDFGTLTTTGYGVNWSPFKPVRLLASWTDAEDAPSTSQLGGPVVASPNTRVFDYRTGQTVTITTITGGNPALQAEKRHVMKLGLELRPSEKTDLSIRADYVTSRIRNDIATFPAATAAIEAAFPDRFVRDPDGDLVSIDNRAVNFAENNTQQLRWGFNLSVPIKSSLEKKIAAMRAQREKERADAIAAGKPLPAEGQARLFGQGQNGQRPPFGGSLFGPPPAPPAGAAPGGGGQGGGAARARGGFGGPNGALAGRLQFSLYHTWYFKNQIKIRDGVPILDLLHGDAAGNAGGQPAHQIDAQAGFTKDGVGMRLGFKWQSSTSVYTGLNNTNQLNFGDLGTFNLRVFADLGRQFKLVRAHPWLRGTRVSLGVTNLLNSRQRVTDQTGAVPLNYQPDLLDPTGRAVTLSIRKLFF</sequence>